<evidence type="ECO:0000313" key="5">
    <source>
        <dbReference type="Proteomes" id="UP000189295"/>
    </source>
</evidence>
<dbReference type="InterPro" id="IPR012334">
    <property type="entry name" value="Pectin_lyas_fold"/>
</dbReference>
<name>A0A1V2JZA3_PSECE</name>
<feature type="domain" description="Pectate lyase" evidence="3">
    <location>
        <begin position="86"/>
        <end position="177"/>
    </location>
</feature>
<dbReference type="SUPFAM" id="SSF51126">
    <property type="entry name" value="Pectin lyase-like"/>
    <property type="match status" value="1"/>
</dbReference>
<protein>
    <recommendedName>
        <fullName evidence="3">Pectate lyase domain-containing protein</fullName>
    </recommendedName>
</protein>
<keyword evidence="1" id="KW-0456">Lyase</keyword>
<feature type="compositionally biased region" description="Polar residues" evidence="2">
    <location>
        <begin position="131"/>
        <end position="142"/>
    </location>
</feature>
<evidence type="ECO:0000256" key="1">
    <source>
        <dbReference type="ARBA" id="ARBA00023239"/>
    </source>
</evidence>
<accession>A0A1V2JZA3</accession>
<evidence type="ECO:0000259" key="3">
    <source>
        <dbReference type="Pfam" id="PF00544"/>
    </source>
</evidence>
<feature type="region of interest" description="Disordered" evidence="2">
    <location>
        <begin position="127"/>
        <end position="148"/>
    </location>
</feature>
<comment type="caution">
    <text evidence="4">The sequence shown here is derived from an EMBL/GenBank/DDBJ whole genome shotgun (WGS) entry which is preliminary data.</text>
</comment>
<evidence type="ECO:0000313" key="4">
    <source>
        <dbReference type="EMBL" id="ONH50709.1"/>
    </source>
</evidence>
<dbReference type="EMBL" id="MNPW01000014">
    <property type="protein sequence ID" value="ONH50709.1"/>
    <property type="molecule type" value="Genomic_DNA"/>
</dbReference>
<evidence type="ECO:0000256" key="2">
    <source>
        <dbReference type="SAM" id="MobiDB-lite"/>
    </source>
</evidence>
<dbReference type="InterPro" id="IPR002022">
    <property type="entry name" value="Pec_lyase"/>
</dbReference>
<dbReference type="Pfam" id="PF00544">
    <property type="entry name" value="Pectate_lyase_4"/>
    <property type="match status" value="1"/>
</dbReference>
<dbReference type="AlphaFoldDB" id="A0A1V2JZA3"/>
<gene>
    <name evidence="4" type="ORF">BLL36_25040</name>
</gene>
<reference evidence="4 5" key="1">
    <citation type="submission" date="2016-10" db="EMBL/GenBank/DDBJ databases">
        <title>Pseudomonas lactis sp. nov. and Pseudomonas paralactis sp. nov., isolated from bovine raw milk.</title>
        <authorList>
            <person name="Von Neubeck M."/>
            <person name="Huptas C."/>
            <person name="Glueck C."/>
            <person name="Krewinkel M."/>
            <person name="Stoeckel M."/>
            <person name="Stressler T."/>
            <person name="Fischer L."/>
            <person name="Hinrichs J."/>
            <person name="Scherer S."/>
            <person name="Wenning M."/>
        </authorList>
    </citation>
    <scope>NUCLEOTIDE SEQUENCE [LARGE SCALE GENOMIC DNA]</scope>
    <source>
        <strain evidence="4 5">DSM 17516</strain>
    </source>
</reference>
<proteinExistence type="predicted"/>
<dbReference type="RefSeq" id="WP_076954391.1">
    <property type="nucleotide sequence ID" value="NZ_MNPW01000014.1"/>
</dbReference>
<dbReference type="Proteomes" id="UP000189295">
    <property type="component" value="Unassembled WGS sequence"/>
</dbReference>
<dbReference type="InterPro" id="IPR011050">
    <property type="entry name" value="Pectin_lyase_fold/virulence"/>
</dbReference>
<sequence length="185" mass="19700">MSCPESKLTGLTGFAKAAKVTGGLSAPVVTINTLDQLKSNMADITPRVLLINSHLSASSLTTVNKGANNTLLFRQPQVRPELWSNSISNCINNFHLGFTFAQNANSLTENNYFGEGGQHNGRLDDKGTGAFSDSSSVSSITHPKSPKARWTAASNYGDSLKTAAQAKDFTQKNTEVQSLGLMFGS</sequence>
<organism evidence="4 5">
    <name type="scientific">Pseudomonas cedrina subsp. cedrina</name>
    <dbReference type="NCBI Taxonomy" id="76762"/>
    <lineage>
        <taxon>Bacteria</taxon>
        <taxon>Pseudomonadati</taxon>
        <taxon>Pseudomonadota</taxon>
        <taxon>Gammaproteobacteria</taxon>
        <taxon>Pseudomonadales</taxon>
        <taxon>Pseudomonadaceae</taxon>
        <taxon>Pseudomonas</taxon>
    </lineage>
</organism>
<dbReference type="Gene3D" id="2.160.20.10">
    <property type="entry name" value="Single-stranded right-handed beta-helix, Pectin lyase-like"/>
    <property type="match status" value="1"/>
</dbReference>